<proteinExistence type="predicted"/>
<accession>A0A8J8NNU1</accession>
<feature type="transmembrane region" description="Helical" evidence="1">
    <location>
        <begin position="86"/>
        <end position="109"/>
    </location>
</feature>
<dbReference type="EMBL" id="RRYP01011801">
    <property type="protein sequence ID" value="TNV77500.1"/>
    <property type="molecule type" value="Genomic_DNA"/>
</dbReference>
<protein>
    <submittedName>
        <fullName evidence="2">Uncharacterized protein</fullName>
    </submittedName>
</protein>
<keyword evidence="1" id="KW-0812">Transmembrane</keyword>
<organism evidence="2 3">
    <name type="scientific">Halteria grandinella</name>
    <dbReference type="NCBI Taxonomy" id="5974"/>
    <lineage>
        <taxon>Eukaryota</taxon>
        <taxon>Sar</taxon>
        <taxon>Alveolata</taxon>
        <taxon>Ciliophora</taxon>
        <taxon>Intramacronucleata</taxon>
        <taxon>Spirotrichea</taxon>
        <taxon>Stichotrichia</taxon>
        <taxon>Sporadotrichida</taxon>
        <taxon>Halteriidae</taxon>
        <taxon>Halteria</taxon>
    </lineage>
</organism>
<keyword evidence="1" id="KW-1133">Transmembrane helix</keyword>
<evidence type="ECO:0000313" key="2">
    <source>
        <dbReference type="EMBL" id="TNV77500.1"/>
    </source>
</evidence>
<evidence type="ECO:0000313" key="3">
    <source>
        <dbReference type="Proteomes" id="UP000785679"/>
    </source>
</evidence>
<comment type="caution">
    <text evidence="2">The sequence shown here is derived from an EMBL/GenBank/DDBJ whole genome shotgun (WGS) entry which is preliminary data.</text>
</comment>
<dbReference type="Proteomes" id="UP000785679">
    <property type="component" value="Unassembled WGS sequence"/>
</dbReference>
<dbReference type="AlphaFoldDB" id="A0A8J8NNU1"/>
<dbReference type="OrthoDB" id="10521584at2759"/>
<name>A0A8J8NNU1_HALGN</name>
<sequence>MAEIGVASYLGQSVQIVNVNFAQWKDSTSLELKIREIFSLVPVNPVLSNHTQFKNISVLVNAASFGNGAWQVCEDKLFHEVHYDQIIAYLGGSLLGFTYVTNFLMRLLVYNKQECTLLNILKKEVHPRDRSNLPMRALRLIYFPLYYHKIMERLNLLHYSLNAYTREFARQAGYAYPMLSCQEVVIDSREDRIVEPDGLEGHLRLMAI</sequence>
<evidence type="ECO:0000256" key="1">
    <source>
        <dbReference type="SAM" id="Phobius"/>
    </source>
</evidence>
<reference evidence="2" key="1">
    <citation type="submission" date="2019-06" db="EMBL/GenBank/DDBJ databases">
        <authorList>
            <person name="Zheng W."/>
        </authorList>
    </citation>
    <scope>NUCLEOTIDE SEQUENCE</scope>
    <source>
        <strain evidence="2">QDHG01</strain>
    </source>
</reference>
<gene>
    <name evidence="2" type="ORF">FGO68_gene9716</name>
</gene>
<keyword evidence="3" id="KW-1185">Reference proteome</keyword>
<keyword evidence="1" id="KW-0472">Membrane</keyword>